<organism evidence="1 2">
    <name type="scientific">Mycobacterium phage QuickMath</name>
    <dbReference type="NCBI Taxonomy" id="2301570"/>
    <lineage>
        <taxon>Viruses</taxon>
        <taxon>Duplodnaviria</taxon>
        <taxon>Heunggongvirae</taxon>
        <taxon>Uroviricota</taxon>
        <taxon>Caudoviricetes</taxon>
        <taxon>Gracegardnervirinae</taxon>
        <taxon>Cheoctovirus</taxon>
        <taxon>Cheoctovirus quickmath</taxon>
    </lineage>
</organism>
<proteinExistence type="predicted"/>
<gene>
    <name evidence="1" type="primary">79</name>
    <name evidence="1" type="ORF">SEA_QUICKMATH_79</name>
</gene>
<reference evidence="1 2" key="1">
    <citation type="submission" date="2018-07" db="EMBL/GenBank/DDBJ databases">
        <authorList>
            <person name="Khoo J.W."/>
            <person name="Chase J.N."/>
            <person name="Gulgule Z.V."/>
            <person name="Gundling N.A."/>
            <person name="Helgren L.J."/>
            <person name="Jambhekar S."/>
            <person name="Joshi R.S."/>
            <person name="Kostan H.E."/>
            <person name="Krapp K.M."/>
            <person name="Lawrence S.J.S."/>
            <person name="Li K.J."/>
            <person name="Palochik V.L."/>
            <person name="Patel R."/>
            <person name="Puttagunta N."/>
            <person name="Rosenberg J.R."/>
            <person name="Silvestri A.D."/>
            <person name="Sims M.F."/>
            <person name="Uddin N.A."/>
            <person name="Varughese S.L."/>
            <person name="Young E.L."/>
            <person name="Yuen J.B."/>
            <person name="Tang C.A."/>
            <person name="Dalia R."/>
            <person name="Moyer A.E."/>
            <person name="Gurney S.M.R."/>
            <person name="Garlena R.A."/>
            <person name="Russell D.A."/>
            <person name="Pope W.H."/>
            <person name="Jacobs-Sera D."/>
            <person name="Hatfull G.F."/>
        </authorList>
    </citation>
    <scope>NUCLEOTIDE SEQUENCE [LARGE SCALE GENOMIC DNA]</scope>
</reference>
<sequence length="75" mass="8477">MVRTATEVSALPDGTVIASTEDCSWPERYAGMRWRKRGDSVTPLKADPYTRETYTALIRFFIDPLPAKVIEVEEA</sequence>
<accession>A0A385DT75</accession>
<evidence type="ECO:0000313" key="1">
    <source>
        <dbReference type="EMBL" id="AXQ62008.1"/>
    </source>
</evidence>
<keyword evidence="2" id="KW-1185">Reference proteome</keyword>
<dbReference type="EMBL" id="MH669012">
    <property type="protein sequence ID" value="AXQ62008.1"/>
    <property type="molecule type" value="Genomic_DNA"/>
</dbReference>
<name>A0A385DT75_9CAUD</name>
<dbReference type="KEGG" id="vg:60333368"/>
<dbReference type="GeneID" id="60333368"/>
<protein>
    <submittedName>
        <fullName evidence="1">Uncharacterized protein</fullName>
    </submittedName>
</protein>
<dbReference type="RefSeq" id="YP_009961802.1">
    <property type="nucleotide sequence ID" value="NC_051703.1"/>
</dbReference>
<dbReference type="Proteomes" id="UP000262155">
    <property type="component" value="Segment"/>
</dbReference>
<evidence type="ECO:0000313" key="2">
    <source>
        <dbReference type="Proteomes" id="UP000262155"/>
    </source>
</evidence>